<dbReference type="OrthoDB" id="5672604at2"/>
<dbReference type="InterPro" id="IPR050587">
    <property type="entry name" value="GNT1/Glycosyltrans_8"/>
</dbReference>
<dbReference type="PANTHER" id="PTHR11183">
    <property type="entry name" value="GLYCOGENIN SUBFAMILY MEMBER"/>
    <property type="match status" value="1"/>
</dbReference>
<accession>A0A4Q0M2H7</accession>
<dbReference type="InterPro" id="IPR002495">
    <property type="entry name" value="Glyco_trans_8"/>
</dbReference>
<protein>
    <recommendedName>
        <fullName evidence="3">Glycosyl transferase</fullName>
    </recommendedName>
</protein>
<dbReference type="SUPFAM" id="SSF53448">
    <property type="entry name" value="Nucleotide-diphospho-sugar transferases"/>
    <property type="match status" value="1"/>
</dbReference>
<reference evidence="1 2" key="1">
    <citation type="submission" date="2018-12" db="EMBL/GenBank/DDBJ databases">
        <title>bacterium Hansschlegelia zhihuaiae S113.</title>
        <authorList>
            <person name="He J."/>
        </authorList>
    </citation>
    <scope>NUCLEOTIDE SEQUENCE [LARGE SCALE GENOMIC DNA]</scope>
    <source>
        <strain evidence="1 2">S 113</strain>
    </source>
</reference>
<dbReference type="InterPro" id="IPR029044">
    <property type="entry name" value="Nucleotide-diphossugar_trans"/>
</dbReference>
<dbReference type="Pfam" id="PF01501">
    <property type="entry name" value="Glyco_transf_8"/>
    <property type="match status" value="1"/>
</dbReference>
<evidence type="ECO:0000313" key="1">
    <source>
        <dbReference type="EMBL" id="RXF67024.1"/>
    </source>
</evidence>
<dbReference type="AlphaFoldDB" id="A0A4Q0M2H7"/>
<dbReference type="Proteomes" id="UP000289708">
    <property type="component" value="Unassembled WGS sequence"/>
</dbReference>
<gene>
    <name evidence="1" type="ORF">EK403_21820</name>
</gene>
<sequence>MTLRRLNIRTPFRPEDDRSARLPRTALAFAFDAEYVEPFHVMIYSLARANTLLDCPIYIYSNDPAVQDDPIVRLVTDRFRVIEGADLAELEDVSENHIERPERAKWNRGTCLKWSIFDEAPVDQLLFLDVDMLCLRPLEGLLSLHPKAAIVSCPQFQRTMVSSGEGRSRQLDTKKRLLELINRRSAYMGRINSGLMLVRKPLLSRSFRKTLLAFAKSRSEINEQSHLTNLFRDPKHRRSFPSAMVSSSYNFQENYLDLVDRIDAMELMRRVRVLHYAGSQKPWRAKGPNRARATMQLWQQVREAFEEDRMAADA</sequence>
<dbReference type="EMBL" id="RYFI01000039">
    <property type="protein sequence ID" value="RXF67024.1"/>
    <property type="molecule type" value="Genomic_DNA"/>
</dbReference>
<dbReference type="Gene3D" id="3.90.550.10">
    <property type="entry name" value="Spore Coat Polysaccharide Biosynthesis Protein SpsA, Chain A"/>
    <property type="match status" value="1"/>
</dbReference>
<dbReference type="GO" id="GO:0016757">
    <property type="term" value="F:glycosyltransferase activity"/>
    <property type="evidence" value="ECO:0007669"/>
    <property type="project" value="InterPro"/>
</dbReference>
<proteinExistence type="predicted"/>
<evidence type="ECO:0000313" key="2">
    <source>
        <dbReference type="Proteomes" id="UP000289708"/>
    </source>
</evidence>
<comment type="caution">
    <text evidence="1">The sequence shown here is derived from an EMBL/GenBank/DDBJ whole genome shotgun (WGS) entry which is preliminary data.</text>
</comment>
<evidence type="ECO:0008006" key="3">
    <source>
        <dbReference type="Google" id="ProtNLM"/>
    </source>
</evidence>
<name>A0A4Q0M2H7_9HYPH</name>
<dbReference type="RefSeq" id="WP_128779561.1">
    <property type="nucleotide sequence ID" value="NZ_RYFI01000039.1"/>
</dbReference>
<organism evidence="1 2">
    <name type="scientific">Hansschlegelia zhihuaiae</name>
    <dbReference type="NCBI Taxonomy" id="405005"/>
    <lineage>
        <taxon>Bacteria</taxon>
        <taxon>Pseudomonadati</taxon>
        <taxon>Pseudomonadota</taxon>
        <taxon>Alphaproteobacteria</taxon>
        <taxon>Hyphomicrobiales</taxon>
        <taxon>Methylopilaceae</taxon>
        <taxon>Hansschlegelia</taxon>
    </lineage>
</organism>
<keyword evidence="2" id="KW-1185">Reference proteome</keyword>